<evidence type="ECO:0000256" key="1">
    <source>
        <dbReference type="ARBA" id="ARBA00022756"/>
    </source>
</evidence>
<dbReference type="Proteomes" id="UP001501337">
    <property type="component" value="Unassembled WGS sequence"/>
</dbReference>
<dbReference type="Gene3D" id="3.40.50.300">
    <property type="entry name" value="P-loop containing nucleotide triphosphate hydrolases"/>
    <property type="match status" value="1"/>
</dbReference>
<comment type="cofactor">
    <cofactor evidence="2">
        <name>Mg(2+)</name>
        <dbReference type="ChEBI" id="CHEBI:18420"/>
    </cofactor>
</comment>
<evidence type="ECO:0000313" key="3">
    <source>
        <dbReference type="EMBL" id="GAA3968789.1"/>
    </source>
</evidence>
<dbReference type="EMBL" id="BAABBO010000012">
    <property type="protein sequence ID" value="GAA3968789.1"/>
    <property type="molecule type" value="Genomic_DNA"/>
</dbReference>
<accession>A0ABP7PNV5</accession>
<dbReference type="PANTHER" id="PTHR43210">
    <property type="entry name" value="DETHIOBIOTIN SYNTHETASE"/>
    <property type="match status" value="1"/>
</dbReference>
<keyword evidence="2" id="KW-0067">ATP-binding</keyword>
<gene>
    <name evidence="2 3" type="primary">bioD</name>
    <name evidence="3" type="ORF">GCM10022278_28170</name>
</gene>
<dbReference type="InterPro" id="IPR027417">
    <property type="entry name" value="P-loop_NTPase"/>
</dbReference>
<keyword evidence="4" id="KW-1185">Reference proteome</keyword>
<dbReference type="CDD" id="cd03109">
    <property type="entry name" value="DTBS"/>
    <property type="match status" value="1"/>
</dbReference>
<evidence type="ECO:0000313" key="4">
    <source>
        <dbReference type="Proteomes" id="UP001501337"/>
    </source>
</evidence>
<proteinExistence type="inferred from homology"/>
<dbReference type="InterPro" id="IPR004472">
    <property type="entry name" value="DTB_synth_BioD"/>
</dbReference>
<comment type="similarity">
    <text evidence="2">Belongs to the dethiobiotin synthetase family.</text>
</comment>
<dbReference type="PANTHER" id="PTHR43210:SF5">
    <property type="entry name" value="DETHIOBIOTIN SYNTHETASE"/>
    <property type="match status" value="1"/>
</dbReference>
<dbReference type="HAMAP" id="MF_00336">
    <property type="entry name" value="BioD"/>
    <property type="match status" value="1"/>
</dbReference>
<keyword evidence="2" id="KW-0460">Magnesium</keyword>
<reference evidence="4" key="1">
    <citation type="journal article" date="2019" name="Int. J. Syst. Evol. Microbiol.">
        <title>The Global Catalogue of Microorganisms (GCM) 10K type strain sequencing project: providing services to taxonomists for standard genome sequencing and annotation.</title>
        <authorList>
            <consortium name="The Broad Institute Genomics Platform"/>
            <consortium name="The Broad Institute Genome Sequencing Center for Infectious Disease"/>
            <person name="Wu L."/>
            <person name="Ma J."/>
        </authorList>
    </citation>
    <scope>NUCLEOTIDE SEQUENCE [LARGE SCALE GENOMIC DNA]</scope>
    <source>
        <strain evidence="4">JCM 17555</strain>
    </source>
</reference>
<dbReference type="EC" id="6.3.3.3" evidence="2"/>
<feature type="binding site" evidence="2">
    <location>
        <begin position="120"/>
        <end position="123"/>
    </location>
    <ligand>
        <name>ATP</name>
        <dbReference type="ChEBI" id="CHEBI:30616"/>
    </ligand>
</feature>
<feature type="binding site" evidence="2">
    <location>
        <begin position="13"/>
        <end position="18"/>
    </location>
    <ligand>
        <name>ATP</name>
        <dbReference type="ChEBI" id="CHEBI:30616"/>
    </ligand>
</feature>
<keyword evidence="2" id="KW-0436">Ligase</keyword>
<feature type="binding site" evidence="2">
    <location>
        <position position="55"/>
    </location>
    <ligand>
        <name>ATP</name>
        <dbReference type="ChEBI" id="CHEBI:30616"/>
    </ligand>
</feature>
<feature type="active site" evidence="2">
    <location>
        <position position="38"/>
    </location>
</feature>
<evidence type="ECO:0000256" key="2">
    <source>
        <dbReference type="HAMAP-Rule" id="MF_00336"/>
    </source>
</evidence>
<feature type="binding site" evidence="2">
    <location>
        <position position="221"/>
    </location>
    <ligand>
        <name>ATP</name>
        <dbReference type="ChEBI" id="CHEBI:30616"/>
    </ligand>
</feature>
<dbReference type="NCBIfam" id="TIGR00347">
    <property type="entry name" value="bioD"/>
    <property type="match status" value="1"/>
</dbReference>
<protein>
    <recommendedName>
        <fullName evidence="2">ATP-dependent dethiobiotin synthetase BioD</fullName>
        <ecNumber evidence="2">6.3.3.3</ecNumber>
    </recommendedName>
    <alternativeName>
        <fullName evidence="2">DTB synthetase</fullName>
        <shortName evidence="2">DTBS</shortName>
    </alternativeName>
    <alternativeName>
        <fullName evidence="2">Dethiobiotin synthase</fullName>
    </alternativeName>
</protein>
<name>A0ABP7PNV5_9GAMM</name>
<comment type="subunit">
    <text evidence="2">Homodimer.</text>
</comment>
<comment type="caution">
    <text evidence="2">Lacks conserved residue(s) required for the propagation of feature annotation.</text>
</comment>
<comment type="pathway">
    <text evidence="2">Cofactor biosynthesis; biotin biosynthesis; biotin from 7,8-diaminononanoate: step 1/2.</text>
</comment>
<organism evidence="3 4">
    <name type="scientific">Allohahella marinimesophila</name>
    <dbReference type="NCBI Taxonomy" id="1054972"/>
    <lineage>
        <taxon>Bacteria</taxon>
        <taxon>Pseudomonadati</taxon>
        <taxon>Pseudomonadota</taxon>
        <taxon>Gammaproteobacteria</taxon>
        <taxon>Oceanospirillales</taxon>
        <taxon>Hahellaceae</taxon>
        <taxon>Allohahella</taxon>
    </lineage>
</organism>
<dbReference type="SUPFAM" id="SSF52540">
    <property type="entry name" value="P-loop containing nucleoside triphosphate hydrolases"/>
    <property type="match status" value="1"/>
</dbReference>
<comment type="catalytic activity">
    <reaction evidence="2">
        <text>(7R,8S)-7,8-diammoniononanoate + CO2 + ATP = (4R,5S)-dethiobiotin + ADP + phosphate + 3 H(+)</text>
        <dbReference type="Rhea" id="RHEA:15805"/>
        <dbReference type="ChEBI" id="CHEBI:15378"/>
        <dbReference type="ChEBI" id="CHEBI:16526"/>
        <dbReference type="ChEBI" id="CHEBI:30616"/>
        <dbReference type="ChEBI" id="CHEBI:43474"/>
        <dbReference type="ChEBI" id="CHEBI:149469"/>
        <dbReference type="ChEBI" id="CHEBI:149473"/>
        <dbReference type="ChEBI" id="CHEBI:456216"/>
        <dbReference type="EC" id="6.3.3.3"/>
    </reaction>
</comment>
<feature type="binding site" evidence="2">
    <location>
        <position position="120"/>
    </location>
    <ligand>
        <name>Mg(2+)</name>
        <dbReference type="ChEBI" id="CHEBI:18420"/>
    </ligand>
</feature>
<dbReference type="PIRSF" id="PIRSF006755">
    <property type="entry name" value="DTB_synth"/>
    <property type="match status" value="1"/>
</dbReference>
<feature type="binding site" evidence="2">
    <location>
        <position position="55"/>
    </location>
    <ligand>
        <name>Mg(2+)</name>
        <dbReference type="ChEBI" id="CHEBI:18420"/>
    </ligand>
</feature>
<sequence length="236" mass="24670">MTYRFFVTGTDTDVGKTFVGCALLTHAAGKGLSTLGLKPVAAGCERTPEGLRNDDALKLQAASTTAVEYGDINPVQLEDAIAPHIAAQRGGQHEQLQVGSLKAHVERVLTEQQPDFAIVEGAGGWLVPLSSTAGQTETFADLAVALDYPVILVVALRLGCINHALLSCEAIRARGLKLAGWVANRPTAAVMAAEAENLATLKELLHAPLLGTLNFSEDAPEADRAVKAAANLSGLL</sequence>
<comment type="caution">
    <text evidence="3">The sequence shown here is derived from an EMBL/GenBank/DDBJ whole genome shotgun (WGS) entry which is preliminary data.</text>
</comment>
<comment type="subcellular location">
    <subcellularLocation>
        <location evidence="2">Cytoplasm</location>
    </subcellularLocation>
</comment>
<keyword evidence="2" id="KW-0963">Cytoplasm</keyword>
<dbReference type="RefSeq" id="WP_344807462.1">
    <property type="nucleotide sequence ID" value="NZ_BAABBO010000012.1"/>
</dbReference>
<keyword evidence="1 2" id="KW-0093">Biotin biosynthesis</keyword>
<keyword evidence="2" id="KW-0547">Nucleotide-binding</keyword>
<feature type="binding site" evidence="2">
    <location>
        <begin position="184"/>
        <end position="185"/>
    </location>
    <ligand>
        <name>ATP</name>
        <dbReference type="ChEBI" id="CHEBI:30616"/>
    </ligand>
</feature>
<keyword evidence="2" id="KW-0479">Metal-binding</keyword>
<comment type="function">
    <text evidence="2">Catalyzes a mechanistically unusual reaction, the ATP-dependent insertion of CO2 between the N7 and N8 nitrogen atoms of 7,8-diaminopelargonic acid (DAPA, also called 7,8-diammoniononanoate) to form a ureido ring.</text>
</comment>
<dbReference type="Pfam" id="PF13500">
    <property type="entry name" value="AAA_26"/>
    <property type="match status" value="1"/>
</dbReference>
<feature type="binding site" evidence="2">
    <location>
        <position position="17"/>
    </location>
    <ligand>
        <name>Mg(2+)</name>
        <dbReference type="ChEBI" id="CHEBI:18420"/>
    </ligand>
</feature>